<name>A0A4R2H739_9ACTN</name>
<evidence type="ECO:0000256" key="5">
    <source>
        <dbReference type="ARBA" id="ARBA00022989"/>
    </source>
</evidence>
<evidence type="ECO:0000256" key="4">
    <source>
        <dbReference type="ARBA" id="ARBA00022692"/>
    </source>
</evidence>
<keyword evidence="5 8" id="KW-1133">Transmembrane helix</keyword>
<keyword evidence="6 8" id="KW-0472">Membrane</keyword>
<proteinExistence type="inferred from homology"/>
<feature type="transmembrane region" description="Helical" evidence="8">
    <location>
        <begin position="308"/>
        <end position="334"/>
    </location>
</feature>
<comment type="subcellular location">
    <subcellularLocation>
        <location evidence="1">Cell membrane</location>
        <topology evidence="1">Multi-pass membrane protein</topology>
    </subcellularLocation>
</comment>
<feature type="transmembrane region" description="Helical" evidence="8">
    <location>
        <begin position="389"/>
        <end position="409"/>
    </location>
</feature>
<dbReference type="EMBL" id="SLWN01000010">
    <property type="protein sequence ID" value="TCO22069.1"/>
    <property type="molecule type" value="Genomic_DNA"/>
</dbReference>
<dbReference type="PANTHER" id="PTHR33406">
    <property type="entry name" value="MEMBRANE PROTEIN MJ1562-RELATED"/>
    <property type="match status" value="1"/>
</dbReference>
<dbReference type="PANTHER" id="PTHR33406:SF11">
    <property type="entry name" value="MEMBRANE PROTEIN SCO6666-RELATED"/>
    <property type="match status" value="1"/>
</dbReference>
<feature type="transmembrane region" description="Helical" evidence="8">
    <location>
        <begin position="276"/>
        <end position="296"/>
    </location>
</feature>
<feature type="transmembrane region" description="Helical" evidence="8">
    <location>
        <begin position="607"/>
        <end position="627"/>
    </location>
</feature>
<feature type="transmembrane region" description="Helical" evidence="8">
    <location>
        <begin position="686"/>
        <end position="713"/>
    </location>
</feature>
<dbReference type="InterPro" id="IPR004869">
    <property type="entry name" value="MMPL_dom"/>
</dbReference>
<evidence type="ECO:0000256" key="1">
    <source>
        <dbReference type="ARBA" id="ARBA00004651"/>
    </source>
</evidence>
<keyword evidence="4 8" id="KW-0812">Transmembrane</keyword>
<keyword evidence="11" id="KW-1185">Reference proteome</keyword>
<dbReference type="PROSITE" id="PS50156">
    <property type="entry name" value="SSD"/>
    <property type="match status" value="1"/>
</dbReference>
<feature type="transmembrane region" description="Helical" evidence="8">
    <location>
        <begin position="575"/>
        <end position="595"/>
    </location>
</feature>
<feature type="region of interest" description="Disordered" evidence="7">
    <location>
        <begin position="733"/>
        <end position="752"/>
    </location>
</feature>
<dbReference type="InterPro" id="IPR050545">
    <property type="entry name" value="Mycobact_MmpL"/>
</dbReference>
<feature type="transmembrane region" description="Helical" evidence="8">
    <location>
        <begin position="228"/>
        <end position="250"/>
    </location>
</feature>
<evidence type="ECO:0000256" key="3">
    <source>
        <dbReference type="ARBA" id="ARBA00022475"/>
    </source>
</evidence>
<feature type="domain" description="SSD" evidence="9">
    <location>
        <begin position="197"/>
        <end position="328"/>
    </location>
</feature>
<dbReference type="SUPFAM" id="SSF82866">
    <property type="entry name" value="Multidrug efflux transporter AcrB transmembrane domain"/>
    <property type="match status" value="2"/>
</dbReference>
<evidence type="ECO:0000256" key="6">
    <source>
        <dbReference type="ARBA" id="ARBA00023136"/>
    </source>
</evidence>
<evidence type="ECO:0000256" key="7">
    <source>
        <dbReference type="SAM" id="MobiDB-lite"/>
    </source>
</evidence>
<dbReference type="OrthoDB" id="7051771at2"/>
<dbReference type="RefSeq" id="WP_132212197.1">
    <property type="nucleotide sequence ID" value="NZ_SLWN01000010.1"/>
</dbReference>
<dbReference type="Pfam" id="PF03176">
    <property type="entry name" value="MMPL"/>
    <property type="match status" value="2"/>
</dbReference>
<feature type="transmembrane region" description="Helical" evidence="8">
    <location>
        <begin position="544"/>
        <end position="563"/>
    </location>
</feature>
<sequence length="752" mass="78255">MHALLERLGRGAARHHWPVIGVWLVIVVGLFVLRSFFGGTYVNNYTVPGSESSAGLNVLNRDFAKQGGYSGSIVFHSTSGKVSDQAAAVKTAMTNVGGLPDVVAATDPLATTPSPYVSKDGTVVNAPVSFSVVPAALDTDYLASLDTAVKPARDAGLEVEYGGGAGQIGKQADDQLSEAIGLTLALILLFLMFRSIVAAALPLVSAVFSVGGGLAILGLLAAVKEFPVSAPTVATLLGLGVAIDYGLFLVSRHREQLDNGMEVEESIGRAESTSGAAILVAGGTVVIAILGLYVSGVPFVGALGLSSAILVAVTVVAALTLIPALLGLAGLLVLNRADRKHVVEERALEAELEPDAAAAHRAEERAIRDAKHEQSAFARWGRRVSDRPWTYGTIATLLLLILTIPLLSLNLGQLDAGTDPAEDSSRKAYDLIAQGFGPGANGPLTVVVSLPTQDASANQALLTNLTGALQKTQGVAAVQPPTTNPAGTTAAVNVVPTTSPSSAETEDLVNRIRSDVLPGVGATTYVVGTVAGYVDFTEKVAGRMLWLIGAVVLLALILLTVAFRSVVIGVKAAVLNLLSVGAAYGVIVAVFQWGWGSSLVGIEETVPIPSFVPMLMFAIVFGLSMDYEVFLLSRVHEAWVATNDSHRAVAIGIGATARVITTAAAIMIVVFLSFVLDDDPTVKMLAVGMAVAVLIDASVVRMVLVPSVMTLLGDKAWWLPRWMDRIIPDIQLEGAPEPPPQPRESAGVPPTP</sequence>
<dbReference type="AlphaFoldDB" id="A0A4R2H739"/>
<feature type="transmembrane region" description="Helical" evidence="8">
    <location>
        <begin position="200"/>
        <end position="222"/>
    </location>
</feature>
<feature type="transmembrane region" description="Helical" evidence="8">
    <location>
        <begin position="20"/>
        <end position="42"/>
    </location>
</feature>
<dbReference type="InterPro" id="IPR000731">
    <property type="entry name" value="SSD"/>
</dbReference>
<evidence type="ECO:0000259" key="9">
    <source>
        <dbReference type="PROSITE" id="PS50156"/>
    </source>
</evidence>
<dbReference type="Gene3D" id="1.20.1640.10">
    <property type="entry name" value="Multidrug efflux transporter AcrB transmembrane domain"/>
    <property type="match status" value="2"/>
</dbReference>
<accession>A0A4R2H739</accession>
<comment type="caution">
    <text evidence="10">The sequence shown here is derived from an EMBL/GenBank/DDBJ whole genome shotgun (WGS) entry which is preliminary data.</text>
</comment>
<comment type="similarity">
    <text evidence="2">Belongs to the resistance-nodulation-cell division (RND) (TC 2.A.6) family. MmpL subfamily.</text>
</comment>
<keyword evidence="3" id="KW-1003">Cell membrane</keyword>
<gene>
    <name evidence="10" type="ORF">EV652_11054</name>
</gene>
<reference evidence="10 11" key="1">
    <citation type="journal article" date="2015" name="Stand. Genomic Sci.">
        <title>Genomic Encyclopedia of Bacterial and Archaeal Type Strains, Phase III: the genomes of soil and plant-associated and newly described type strains.</title>
        <authorList>
            <person name="Whitman W.B."/>
            <person name="Woyke T."/>
            <person name="Klenk H.P."/>
            <person name="Zhou Y."/>
            <person name="Lilburn T.G."/>
            <person name="Beck B.J."/>
            <person name="De Vos P."/>
            <person name="Vandamme P."/>
            <person name="Eisen J.A."/>
            <person name="Garrity G."/>
            <person name="Hugenholtz P."/>
            <person name="Kyrpides N.C."/>
        </authorList>
    </citation>
    <scope>NUCLEOTIDE SEQUENCE [LARGE SCALE GENOMIC DNA]</scope>
    <source>
        <strain evidence="10 11">VKM Ac-2572</strain>
    </source>
</reference>
<protein>
    <submittedName>
        <fullName evidence="10">RND superfamily putative drug exporter</fullName>
    </submittedName>
</protein>
<feature type="transmembrane region" description="Helical" evidence="8">
    <location>
        <begin position="648"/>
        <end position="674"/>
    </location>
</feature>
<organism evidence="10 11">
    <name type="scientific">Kribbella steppae</name>
    <dbReference type="NCBI Taxonomy" id="2512223"/>
    <lineage>
        <taxon>Bacteria</taxon>
        <taxon>Bacillati</taxon>
        <taxon>Actinomycetota</taxon>
        <taxon>Actinomycetes</taxon>
        <taxon>Propionibacteriales</taxon>
        <taxon>Kribbellaceae</taxon>
        <taxon>Kribbella</taxon>
    </lineage>
</organism>
<evidence type="ECO:0000313" key="11">
    <source>
        <dbReference type="Proteomes" id="UP000294508"/>
    </source>
</evidence>
<evidence type="ECO:0000313" key="10">
    <source>
        <dbReference type="EMBL" id="TCO22069.1"/>
    </source>
</evidence>
<dbReference type="GO" id="GO:0005886">
    <property type="term" value="C:plasma membrane"/>
    <property type="evidence" value="ECO:0007669"/>
    <property type="project" value="UniProtKB-SubCell"/>
</dbReference>
<evidence type="ECO:0000256" key="8">
    <source>
        <dbReference type="SAM" id="Phobius"/>
    </source>
</evidence>
<dbReference type="Proteomes" id="UP000294508">
    <property type="component" value="Unassembled WGS sequence"/>
</dbReference>
<evidence type="ECO:0000256" key="2">
    <source>
        <dbReference type="ARBA" id="ARBA00010157"/>
    </source>
</evidence>